<dbReference type="Proteomes" id="UP000499080">
    <property type="component" value="Unassembled WGS sequence"/>
</dbReference>
<dbReference type="PANTHER" id="PTHR47326">
    <property type="entry name" value="TRANSPOSABLE ELEMENT TC3 TRANSPOSASE-LIKE PROTEIN"/>
    <property type="match status" value="1"/>
</dbReference>
<evidence type="ECO:0000313" key="1">
    <source>
        <dbReference type="EMBL" id="GBM82758.1"/>
    </source>
</evidence>
<accession>A0A4Y2IXW5</accession>
<evidence type="ECO:0008006" key="3">
    <source>
        <dbReference type="Google" id="ProtNLM"/>
    </source>
</evidence>
<organism evidence="1 2">
    <name type="scientific">Araneus ventricosus</name>
    <name type="common">Orbweaver spider</name>
    <name type="synonym">Epeira ventricosa</name>
    <dbReference type="NCBI Taxonomy" id="182803"/>
    <lineage>
        <taxon>Eukaryota</taxon>
        <taxon>Metazoa</taxon>
        <taxon>Ecdysozoa</taxon>
        <taxon>Arthropoda</taxon>
        <taxon>Chelicerata</taxon>
        <taxon>Arachnida</taxon>
        <taxon>Araneae</taxon>
        <taxon>Araneomorphae</taxon>
        <taxon>Entelegynae</taxon>
        <taxon>Araneoidea</taxon>
        <taxon>Araneidae</taxon>
        <taxon>Araneus</taxon>
    </lineage>
</organism>
<proteinExistence type="predicted"/>
<name>A0A4Y2IXW5_ARAVE</name>
<sequence length="130" mass="15588">MRKTERLKCTIVCFQLRNVWFHHDGAPEHKTSSVKQYLVEEFWEQIIGYASFQEWPPYSPDLTPMDFFLWRYLKQQAYATPPPTLQGLQRRITDVCAYVTPSMLHRVQREVQARVQRCIAADIEKFEHRK</sequence>
<dbReference type="InterPro" id="IPR036397">
    <property type="entry name" value="RNaseH_sf"/>
</dbReference>
<gene>
    <name evidence="1" type="ORF">AVEN_272315_1</name>
</gene>
<dbReference type="EMBL" id="BGPR01003032">
    <property type="protein sequence ID" value="GBM82758.1"/>
    <property type="molecule type" value="Genomic_DNA"/>
</dbReference>
<reference evidence="1 2" key="1">
    <citation type="journal article" date="2019" name="Sci. Rep.">
        <title>Orb-weaving spider Araneus ventricosus genome elucidates the spidroin gene catalogue.</title>
        <authorList>
            <person name="Kono N."/>
            <person name="Nakamura H."/>
            <person name="Ohtoshi R."/>
            <person name="Moran D.A.P."/>
            <person name="Shinohara A."/>
            <person name="Yoshida Y."/>
            <person name="Fujiwara M."/>
            <person name="Mori M."/>
            <person name="Tomita M."/>
            <person name="Arakawa K."/>
        </authorList>
    </citation>
    <scope>NUCLEOTIDE SEQUENCE [LARGE SCALE GENOMIC DNA]</scope>
</reference>
<comment type="caution">
    <text evidence="1">The sequence shown here is derived from an EMBL/GenBank/DDBJ whole genome shotgun (WGS) entry which is preliminary data.</text>
</comment>
<dbReference type="GO" id="GO:0003676">
    <property type="term" value="F:nucleic acid binding"/>
    <property type="evidence" value="ECO:0007669"/>
    <property type="project" value="InterPro"/>
</dbReference>
<protein>
    <recommendedName>
        <fullName evidence="3">Tc1-like transposase DDE domain-containing protein</fullName>
    </recommendedName>
</protein>
<dbReference type="Gene3D" id="3.30.420.10">
    <property type="entry name" value="Ribonuclease H-like superfamily/Ribonuclease H"/>
    <property type="match status" value="1"/>
</dbReference>
<dbReference type="OrthoDB" id="90530at2759"/>
<dbReference type="PANTHER" id="PTHR47326:SF1">
    <property type="entry name" value="HTH PSQ-TYPE DOMAIN-CONTAINING PROTEIN"/>
    <property type="match status" value="1"/>
</dbReference>
<evidence type="ECO:0000313" key="2">
    <source>
        <dbReference type="Proteomes" id="UP000499080"/>
    </source>
</evidence>
<keyword evidence="2" id="KW-1185">Reference proteome</keyword>
<dbReference type="AlphaFoldDB" id="A0A4Y2IXW5"/>